<comment type="caution">
    <text evidence="1">The sequence shown here is derived from an EMBL/GenBank/DDBJ whole genome shotgun (WGS) entry which is preliminary data.</text>
</comment>
<accession>A0AAW8NMV4</accession>
<gene>
    <name evidence="1" type="ORF">OS133_09225</name>
    <name evidence="2" type="ORF">OS134_06490</name>
</gene>
<sequence length="61" mass="6430">MPDELIDKHNELLVLIDKAENASAFNAMPAAKAAAKKSAEVVALLVKEIVAIKSQLGASNE</sequence>
<keyword evidence="4" id="KW-1185">Reference proteome</keyword>
<proteinExistence type="predicted"/>
<dbReference type="EMBL" id="JAPMLD010000002">
    <property type="protein sequence ID" value="MDW4823714.1"/>
    <property type="molecule type" value="Genomic_DNA"/>
</dbReference>
<dbReference type="Proteomes" id="UP001271263">
    <property type="component" value="Unassembled WGS sequence"/>
</dbReference>
<dbReference type="EMBL" id="JAPMLE010000001">
    <property type="protein sequence ID" value="MDR8523851.1"/>
    <property type="molecule type" value="Genomic_DNA"/>
</dbReference>
<name>A0AAW8NMV4_9GAMM</name>
<reference evidence="2 4" key="1">
    <citation type="journal article" date="2022" name="bioRxiv">
        <title>Prophages regulate Shewanella fidelis 3313 motility and biofilm formation: implications for gut colonization dynamics in Ciona robusta.</title>
        <authorList>
            <person name="Natarajan O."/>
            <person name="Gibboney S.L."/>
            <person name="Young M.N."/>
            <person name="Lim S.J."/>
            <person name="Pluta N."/>
            <person name="Atkinson C.G."/>
            <person name="Leigh B.A."/>
            <person name="Liberti A."/>
            <person name="Kees E.D."/>
            <person name="Breitbart M."/>
            <person name="Gralnick J.A."/>
            <person name="Dishaw L.J."/>
        </authorList>
    </citation>
    <scope>NUCLEOTIDE SEQUENCE [LARGE SCALE GENOMIC DNA]</scope>
    <source>
        <strain evidence="2 4">JG4066</strain>
    </source>
</reference>
<reference evidence="1" key="2">
    <citation type="submission" date="2022-11" db="EMBL/GenBank/DDBJ databases">
        <title>Prophages regulate Shewanella fidelis motility and biofilm formation: implications for gut colonization dynamics in Ciona robusta.</title>
        <authorList>
            <person name="Natarajan O."/>
            <person name="Gibboney S.L."/>
            <person name="Young M.N."/>
            <person name="Lim S.J."/>
            <person name="Pluta N."/>
            <person name="Atkinson C.G.F."/>
            <person name="Leigh B.A."/>
            <person name="Liberti A."/>
            <person name="Kees E."/>
            <person name="Breitbart M."/>
            <person name="Gralnick J."/>
            <person name="Dishaw L.J."/>
        </authorList>
    </citation>
    <scope>NUCLEOTIDE SEQUENCE</scope>
    <source>
        <strain evidence="1">3313</strain>
    </source>
</reference>
<evidence type="ECO:0000313" key="1">
    <source>
        <dbReference type="EMBL" id="MDR8523851.1"/>
    </source>
</evidence>
<dbReference type="AlphaFoldDB" id="A0AAW8NMV4"/>
<protein>
    <submittedName>
        <fullName evidence="1">Uncharacterized protein</fullName>
    </submittedName>
</protein>
<evidence type="ECO:0000313" key="2">
    <source>
        <dbReference type="EMBL" id="MDW4823714.1"/>
    </source>
</evidence>
<organism evidence="1 3">
    <name type="scientific">Shewanella fidelis</name>
    <dbReference type="NCBI Taxonomy" id="173509"/>
    <lineage>
        <taxon>Bacteria</taxon>
        <taxon>Pseudomonadati</taxon>
        <taxon>Pseudomonadota</taxon>
        <taxon>Gammaproteobacteria</taxon>
        <taxon>Alteromonadales</taxon>
        <taxon>Shewanellaceae</taxon>
        <taxon>Shewanella</taxon>
    </lineage>
</organism>
<dbReference type="Proteomes" id="UP001259340">
    <property type="component" value="Unassembled WGS sequence"/>
</dbReference>
<evidence type="ECO:0000313" key="3">
    <source>
        <dbReference type="Proteomes" id="UP001259340"/>
    </source>
</evidence>
<dbReference type="RefSeq" id="WP_310654693.1">
    <property type="nucleotide sequence ID" value="NZ_JAPMLC010000001.1"/>
</dbReference>
<evidence type="ECO:0000313" key="4">
    <source>
        <dbReference type="Proteomes" id="UP001271263"/>
    </source>
</evidence>